<evidence type="ECO:0000313" key="4">
    <source>
        <dbReference type="Proteomes" id="UP001303473"/>
    </source>
</evidence>
<dbReference type="GO" id="GO:0031267">
    <property type="term" value="F:small GTPase binding"/>
    <property type="evidence" value="ECO:0007669"/>
    <property type="project" value="TreeGrafter"/>
</dbReference>
<feature type="compositionally biased region" description="Acidic residues" evidence="1">
    <location>
        <begin position="881"/>
        <end position="905"/>
    </location>
</feature>
<protein>
    <submittedName>
        <fullName evidence="3">GTPase-activating protein GYP2</fullName>
    </submittedName>
</protein>
<dbReference type="InterPro" id="IPR000195">
    <property type="entry name" value="Rab-GAP-TBC_dom"/>
</dbReference>
<evidence type="ECO:0000313" key="3">
    <source>
        <dbReference type="EMBL" id="KAK3935230.1"/>
    </source>
</evidence>
<feature type="compositionally biased region" description="Basic and acidic residues" evidence="1">
    <location>
        <begin position="615"/>
        <end position="630"/>
    </location>
</feature>
<evidence type="ECO:0000259" key="2">
    <source>
        <dbReference type="PROSITE" id="PS50086"/>
    </source>
</evidence>
<dbReference type="InterPro" id="IPR050302">
    <property type="entry name" value="Rab_GAP_TBC_domain"/>
</dbReference>
<keyword evidence="4" id="KW-1185">Reference proteome</keyword>
<feature type="domain" description="Rab-GAP TBC" evidence="2">
    <location>
        <begin position="277"/>
        <end position="465"/>
    </location>
</feature>
<comment type="caution">
    <text evidence="3">The sequence shown here is derived from an EMBL/GenBank/DDBJ whole genome shotgun (WGS) entry which is preliminary data.</text>
</comment>
<dbReference type="AlphaFoldDB" id="A0AAN6MXB8"/>
<dbReference type="Gene3D" id="1.10.8.270">
    <property type="entry name" value="putative rabgap domain of human tbc1 domain family member 14 like domains"/>
    <property type="match status" value="1"/>
</dbReference>
<name>A0AAN6MXB8_9PEZI</name>
<feature type="region of interest" description="Disordered" evidence="1">
    <location>
        <begin position="1091"/>
        <end position="1199"/>
    </location>
</feature>
<feature type="compositionally biased region" description="Gly residues" evidence="1">
    <location>
        <begin position="1174"/>
        <end position="1188"/>
    </location>
</feature>
<sequence length="1199" mass="130764">MLSLSSFVQRAQQLLDPTQGLNLSDSDKNPSKASLFQNQFRLPSSQHPLYEISAELTIPPSNVTQGDKDRDRGYHYAGKLHLSEAYLCFSTTPSSFLQSASTSTSSAFTGQTHGGGPGGNGFTFPLCAIRRVERLHSQNFQFALAITTWNGINQESVKDKKENAREQRITIQLAGPRVSCERFCDGLKKGLRAGVGNVGKLKKVVAECYSEYLLRPEDKKNASPPDAGLGMLFRYPGDPKKLRDRAKMRLWAEYLRDNGRNMTLIRQPTFHKLIRVGLPNRLRGEMWELTSGSIYLRLENPTLYADTLAKFSGRESLAIDEIEKDLNRSLPEYPGFQSEDGIGRLRRVLTAYSWVDAEVGYCQAMNIVVAALLIYMSEAQAFFLLSALCDRLVPGYYSTTMYGTLLDQKVFESLVEKTMPILWEHLVRSDVQLSVVSLPWFLSLYINSMPLVFAFRVLDVFFVEGPKVLFQVGLAILRINGEELLDATDDGAFISVLKSYFARLDESAHPKSENPKLRAVTRFQELMVVAFKEFSGVTQSSITELRLKNKDAVLNNIESFAKRTAIRNLARDSKLLSPEELGALYDRFYGVLYERQQRDHILKEQAKRAKTNRPRVPDAPDHDDHIERGRVGLGPSTSLMDYDAFREFLAGMSKWAISDSPTTPRRDTFTDKDRNSFYNSFRKSDAFLSPWGAGPEPADHEFLQRLFRNWDVDSSSALTLQNVVSGLARIKGKRDIMGTINYFFELHDDDGDGKVDREGILRMSEALLFLSRRGLEGSLSPSNSTLTLNGMTDSMNNSSLANDVPGQSVNERFLGSVSAFIRRCFEYADPDHPRNQPPAASATTATTTATQAQEQGETAEQPVPTSDDLLQLASPDAFAIGDDDDDDDDDEEEDGDGGDDDDDLLTMDSPTGTPRRAAKSSGETSSPGQPPPLIQLTNYSIPPSTIDGESTDRRRVSKAQSVKANAALDPSNPLHITLPTFRMVVLADELLEQFFESSFPASFHVIEALGSSSSASPTTASSSLTTFSSLGMGAGRAVGAALGGGGAGSGVSAPGGAPAAGGRGLRGVLDNIVTDGMRVAAEVRRRMEDAQKELEKNALPGQRSGNDEDDEEDDEDVPGFEHASEPGGAGTGKGAAYRRAVSSSDRDLLSGADAEASDANSIGRVRGSSDAGSMGDGNGNGNGNGNGGAAKVVGVEFDG</sequence>
<accession>A0AAN6MXB8</accession>
<dbReference type="Gene3D" id="1.10.238.10">
    <property type="entry name" value="EF-hand"/>
    <property type="match status" value="1"/>
</dbReference>
<dbReference type="SUPFAM" id="SSF47473">
    <property type="entry name" value="EF-hand"/>
    <property type="match status" value="1"/>
</dbReference>
<feature type="compositionally biased region" description="Low complexity" evidence="1">
    <location>
        <begin position="837"/>
        <end position="862"/>
    </location>
</feature>
<gene>
    <name evidence="3" type="ORF">QBC46DRAFT_55269</name>
</gene>
<dbReference type="Gene3D" id="1.10.472.80">
    <property type="entry name" value="Ypt/Rab-GAP domain of gyp1p, domain 3"/>
    <property type="match status" value="1"/>
</dbReference>
<dbReference type="Pfam" id="PF00566">
    <property type="entry name" value="RabGAP-TBC"/>
    <property type="match status" value="1"/>
</dbReference>
<dbReference type="EMBL" id="MU853933">
    <property type="protein sequence ID" value="KAK3935230.1"/>
    <property type="molecule type" value="Genomic_DNA"/>
</dbReference>
<evidence type="ECO:0000256" key="1">
    <source>
        <dbReference type="SAM" id="MobiDB-lite"/>
    </source>
</evidence>
<dbReference type="FunFam" id="1.10.472.80:FF:000021">
    <property type="entry name" value="GTPase activating protein (Gyp2)"/>
    <property type="match status" value="1"/>
</dbReference>
<organism evidence="3 4">
    <name type="scientific">Diplogelasinospora grovesii</name>
    <dbReference type="NCBI Taxonomy" id="303347"/>
    <lineage>
        <taxon>Eukaryota</taxon>
        <taxon>Fungi</taxon>
        <taxon>Dikarya</taxon>
        <taxon>Ascomycota</taxon>
        <taxon>Pezizomycotina</taxon>
        <taxon>Sordariomycetes</taxon>
        <taxon>Sordariomycetidae</taxon>
        <taxon>Sordariales</taxon>
        <taxon>Diplogelasinosporaceae</taxon>
        <taxon>Diplogelasinospora</taxon>
    </lineage>
</organism>
<feature type="region of interest" description="Disordered" evidence="1">
    <location>
        <begin position="605"/>
        <end position="630"/>
    </location>
</feature>
<dbReference type="FunFam" id="1.10.8.270:FF:000015">
    <property type="entry name" value="GTPase activating protein (Gyp2)"/>
    <property type="match status" value="1"/>
</dbReference>
<dbReference type="PANTHER" id="PTHR47219">
    <property type="entry name" value="RAB GTPASE-ACTIVATING PROTEIN 1-LIKE"/>
    <property type="match status" value="1"/>
</dbReference>
<dbReference type="PROSITE" id="PS50086">
    <property type="entry name" value="TBC_RABGAP"/>
    <property type="match status" value="1"/>
</dbReference>
<dbReference type="SMART" id="SM00164">
    <property type="entry name" value="TBC"/>
    <property type="match status" value="1"/>
</dbReference>
<feature type="compositionally biased region" description="Acidic residues" evidence="1">
    <location>
        <begin position="1107"/>
        <end position="1118"/>
    </location>
</feature>
<dbReference type="InterPro" id="IPR011992">
    <property type="entry name" value="EF-hand-dom_pair"/>
</dbReference>
<dbReference type="Proteomes" id="UP001303473">
    <property type="component" value="Unassembled WGS sequence"/>
</dbReference>
<proteinExistence type="predicted"/>
<dbReference type="SUPFAM" id="SSF47923">
    <property type="entry name" value="Ypt/Rab-GAP domain of gyp1p"/>
    <property type="match status" value="2"/>
</dbReference>
<feature type="region of interest" description="Disordered" evidence="1">
    <location>
        <begin position="877"/>
        <end position="962"/>
    </location>
</feature>
<dbReference type="PANTHER" id="PTHR47219:SF20">
    <property type="entry name" value="TBC1 DOMAIN FAMILY MEMBER 2B"/>
    <property type="match status" value="1"/>
</dbReference>
<dbReference type="GO" id="GO:0005096">
    <property type="term" value="F:GTPase activator activity"/>
    <property type="evidence" value="ECO:0007669"/>
    <property type="project" value="TreeGrafter"/>
</dbReference>
<dbReference type="InterPro" id="IPR035969">
    <property type="entry name" value="Rab-GAP_TBC_sf"/>
</dbReference>
<reference evidence="4" key="1">
    <citation type="journal article" date="2023" name="Mol. Phylogenet. Evol.">
        <title>Genome-scale phylogeny and comparative genomics of the fungal order Sordariales.</title>
        <authorList>
            <person name="Hensen N."/>
            <person name="Bonometti L."/>
            <person name="Westerberg I."/>
            <person name="Brannstrom I.O."/>
            <person name="Guillou S."/>
            <person name="Cros-Aarteil S."/>
            <person name="Calhoun S."/>
            <person name="Haridas S."/>
            <person name="Kuo A."/>
            <person name="Mondo S."/>
            <person name="Pangilinan J."/>
            <person name="Riley R."/>
            <person name="LaButti K."/>
            <person name="Andreopoulos B."/>
            <person name="Lipzen A."/>
            <person name="Chen C."/>
            <person name="Yan M."/>
            <person name="Daum C."/>
            <person name="Ng V."/>
            <person name="Clum A."/>
            <person name="Steindorff A."/>
            <person name="Ohm R.A."/>
            <person name="Martin F."/>
            <person name="Silar P."/>
            <person name="Natvig D.O."/>
            <person name="Lalanne C."/>
            <person name="Gautier V."/>
            <person name="Ament-Velasquez S.L."/>
            <person name="Kruys A."/>
            <person name="Hutchinson M.I."/>
            <person name="Powell A.J."/>
            <person name="Barry K."/>
            <person name="Miller A.N."/>
            <person name="Grigoriev I.V."/>
            <person name="Debuchy R."/>
            <person name="Gladieux P."/>
            <person name="Hiltunen Thoren M."/>
            <person name="Johannesson H."/>
        </authorList>
    </citation>
    <scope>NUCLEOTIDE SEQUENCE [LARGE SCALE GENOMIC DNA]</scope>
    <source>
        <strain evidence="4">CBS 340.73</strain>
    </source>
</reference>
<feature type="region of interest" description="Disordered" evidence="1">
    <location>
        <begin position="1045"/>
        <end position="1066"/>
    </location>
</feature>
<feature type="region of interest" description="Disordered" evidence="1">
    <location>
        <begin position="828"/>
        <end position="864"/>
    </location>
</feature>